<proteinExistence type="predicted"/>
<dbReference type="EMBL" id="JAIWYP010000013">
    <property type="protein sequence ID" value="KAH3717169.1"/>
    <property type="molecule type" value="Genomic_DNA"/>
</dbReference>
<accession>A0A9D4HH20</accession>
<sequence>MHVWSAQLYLKVNIPFLSETIIFRYYYKSIYSLGKRPPEPPLPVRAQNTPRVSCDAYENGSCRWYDEWNFEHLIEYER</sequence>
<comment type="caution">
    <text evidence="1">The sequence shown here is derived from an EMBL/GenBank/DDBJ whole genome shotgun (WGS) entry which is preliminary data.</text>
</comment>
<dbReference type="AlphaFoldDB" id="A0A9D4HH20"/>
<evidence type="ECO:0000313" key="1">
    <source>
        <dbReference type="EMBL" id="KAH3717169.1"/>
    </source>
</evidence>
<protein>
    <submittedName>
        <fullName evidence="1">Uncharacterized protein</fullName>
    </submittedName>
</protein>
<reference evidence="1" key="1">
    <citation type="journal article" date="2019" name="bioRxiv">
        <title>The Genome of the Zebra Mussel, Dreissena polymorpha: A Resource for Invasive Species Research.</title>
        <authorList>
            <person name="McCartney M.A."/>
            <person name="Auch B."/>
            <person name="Kono T."/>
            <person name="Mallez S."/>
            <person name="Zhang Y."/>
            <person name="Obille A."/>
            <person name="Becker A."/>
            <person name="Abrahante J.E."/>
            <person name="Garbe J."/>
            <person name="Badalamenti J.P."/>
            <person name="Herman A."/>
            <person name="Mangelson H."/>
            <person name="Liachko I."/>
            <person name="Sullivan S."/>
            <person name="Sone E.D."/>
            <person name="Koren S."/>
            <person name="Silverstein K.A.T."/>
            <person name="Beckman K.B."/>
            <person name="Gohl D.M."/>
        </authorList>
    </citation>
    <scope>NUCLEOTIDE SEQUENCE</scope>
    <source>
        <strain evidence="1">Duluth1</strain>
        <tissue evidence="1">Whole animal</tissue>
    </source>
</reference>
<keyword evidence="2" id="KW-1185">Reference proteome</keyword>
<organism evidence="1 2">
    <name type="scientific">Dreissena polymorpha</name>
    <name type="common">Zebra mussel</name>
    <name type="synonym">Mytilus polymorpha</name>
    <dbReference type="NCBI Taxonomy" id="45954"/>
    <lineage>
        <taxon>Eukaryota</taxon>
        <taxon>Metazoa</taxon>
        <taxon>Spiralia</taxon>
        <taxon>Lophotrochozoa</taxon>
        <taxon>Mollusca</taxon>
        <taxon>Bivalvia</taxon>
        <taxon>Autobranchia</taxon>
        <taxon>Heteroconchia</taxon>
        <taxon>Euheterodonta</taxon>
        <taxon>Imparidentia</taxon>
        <taxon>Neoheterodontei</taxon>
        <taxon>Myida</taxon>
        <taxon>Dreissenoidea</taxon>
        <taxon>Dreissenidae</taxon>
        <taxon>Dreissena</taxon>
    </lineage>
</organism>
<gene>
    <name evidence="1" type="ORF">DPMN_059949</name>
</gene>
<dbReference type="Proteomes" id="UP000828390">
    <property type="component" value="Unassembled WGS sequence"/>
</dbReference>
<evidence type="ECO:0000313" key="2">
    <source>
        <dbReference type="Proteomes" id="UP000828390"/>
    </source>
</evidence>
<reference evidence="1" key="2">
    <citation type="submission" date="2020-11" db="EMBL/GenBank/DDBJ databases">
        <authorList>
            <person name="McCartney M.A."/>
            <person name="Auch B."/>
            <person name="Kono T."/>
            <person name="Mallez S."/>
            <person name="Becker A."/>
            <person name="Gohl D.M."/>
            <person name="Silverstein K.A.T."/>
            <person name="Koren S."/>
            <person name="Bechman K.B."/>
            <person name="Herman A."/>
            <person name="Abrahante J.E."/>
            <person name="Garbe J."/>
        </authorList>
    </citation>
    <scope>NUCLEOTIDE SEQUENCE</scope>
    <source>
        <strain evidence="1">Duluth1</strain>
        <tissue evidence="1">Whole animal</tissue>
    </source>
</reference>
<name>A0A9D4HH20_DREPO</name>